<reference evidence="7" key="2">
    <citation type="submission" date="2015-01" db="EMBL/GenBank/DDBJ databases">
        <title>Evolutionary Origins and Diversification of the Mycorrhizal Mutualists.</title>
        <authorList>
            <consortium name="DOE Joint Genome Institute"/>
            <consortium name="Mycorrhizal Genomics Consortium"/>
            <person name="Kohler A."/>
            <person name="Kuo A."/>
            <person name="Nagy L.G."/>
            <person name="Floudas D."/>
            <person name="Copeland A."/>
            <person name="Barry K.W."/>
            <person name="Cichocki N."/>
            <person name="Veneault-Fourrey C."/>
            <person name="LaButti K."/>
            <person name="Lindquist E.A."/>
            <person name="Lipzen A."/>
            <person name="Lundell T."/>
            <person name="Morin E."/>
            <person name="Murat C."/>
            <person name="Riley R."/>
            <person name="Ohm R."/>
            <person name="Sun H."/>
            <person name="Tunlid A."/>
            <person name="Henrissat B."/>
            <person name="Grigoriev I.V."/>
            <person name="Hibbett D.S."/>
            <person name="Martin F."/>
        </authorList>
    </citation>
    <scope>NUCLEOTIDE SEQUENCE [LARGE SCALE GENOMIC DNA]</scope>
    <source>
        <strain evidence="7">MAFF 305830</strain>
    </source>
</reference>
<accession>A0A0C2XBD9</accession>
<dbReference type="Pfam" id="PF01753">
    <property type="entry name" value="zf-MYND"/>
    <property type="match status" value="1"/>
</dbReference>
<sequence length="694" mass="78411">MENKRSIIEATKSKLLKMKTDEEKLALLLETMTGLRQLPMAGPPETMTGYTRVLVRDTSKKPAEKDVASMIVDLAAEHNLAPQLLARLNTSTLNEPIIEHEPWAVPITFVPCANFDAGIYEKCPEVGTRACSGCRLVSYCSQACQRSHWKRHKQDCKHPLNSKDWEPAWVREQRNPIFSIPLQSSTAFNLMSGHGPVGMGVHLWGNVPAIDVLNLQKNEGVDYQKDLSLCFAASGDLRNILLTINRIPMDYQGQLSIVMNDLQPRVTFRNLLILSVILEIEDKFLAADIALHLWYSAFMPAEYEVQMLSAAAARIIKSKKQSRSISAESGDTESTRLILNLSDRIRAEFVSLSEQVGSRTPDHASAANELSSVMFAPHRIDYQDRYHCKLKPAHRVAMQAYRSFGLVLPFGAANAQFNTPNKTLFTKTGKWFQSDLVFPIEGWNISEVISFGTSCGTTSEDIFGCLYFYLSNQLRKFKEQLGTLKITFHLSDIDSRELASVIKWSSLQPRLPPANSRIDLPYKFDRIDVSNTTDDEYVGFERTILDWGTLLKTENIHSTLLTYSMNWMWTEPNSLPESNDAALVKIAMQLMEEKRLGDIPIDMLSMWSAPFITFNDASTAMYKNSKYFREYLRKRDIPSAAAEQGLQVKTKHSIVPMRHCVALEAPLEALPVFANDKEWYEAVSHTLTHPSLID</sequence>
<evidence type="ECO:0000259" key="5">
    <source>
        <dbReference type="PROSITE" id="PS50865"/>
    </source>
</evidence>
<dbReference type="InterPro" id="IPR002893">
    <property type="entry name" value="Znf_MYND"/>
</dbReference>
<dbReference type="Proteomes" id="UP000054097">
    <property type="component" value="Unassembled WGS sequence"/>
</dbReference>
<dbReference type="GO" id="GO:0008270">
    <property type="term" value="F:zinc ion binding"/>
    <property type="evidence" value="ECO:0007669"/>
    <property type="project" value="UniProtKB-KW"/>
</dbReference>
<dbReference type="PROSITE" id="PS50865">
    <property type="entry name" value="ZF_MYND_2"/>
    <property type="match status" value="1"/>
</dbReference>
<keyword evidence="7" id="KW-1185">Reference proteome</keyword>
<dbReference type="InterPro" id="IPR027974">
    <property type="entry name" value="DUF4470"/>
</dbReference>
<dbReference type="SUPFAM" id="SSF144232">
    <property type="entry name" value="HIT/MYND zinc finger-like"/>
    <property type="match status" value="1"/>
</dbReference>
<keyword evidence="3" id="KW-0862">Zinc</keyword>
<dbReference type="EMBL" id="KN824306">
    <property type="protein sequence ID" value="KIM26482.1"/>
    <property type="molecule type" value="Genomic_DNA"/>
</dbReference>
<organism evidence="6 7">
    <name type="scientific">Serendipita vermifera MAFF 305830</name>
    <dbReference type="NCBI Taxonomy" id="933852"/>
    <lineage>
        <taxon>Eukaryota</taxon>
        <taxon>Fungi</taxon>
        <taxon>Dikarya</taxon>
        <taxon>Basidiomycota</taxon>
        <taxon>Agaricomycotina</taxon>
        <taxon>Agaricomycetes</taxon>
        <taxon>Sebacinales</taxon>
        <taxon>Serendipitaceae</taxon>
        <taxon>Serendipita</taxon>
    </lineage>
</organism>
<evidence type="ECO:0000256" key="1">
    <source>
        <dbReference type="ARBA" id="ARBA00022723"/>
    </source>
</evidence>
<dbReference type="AlphaFoldDB" id="A0A0C2XBD9"/>
<reference evidence="6 7" key="1">
    <citation type="submission" date="2014-04" db="EMBL/GenBank/DDBJ databases">
        <authorList>
            <consortium name="DOE Joint Genome Institute"/>
            <person name="Kuo A."/>
            <person name="Zuccaro A."/>
            <person name="Kohler A."/>
            <person name="Nagy L.G."/>
            <person name="Floudas D."/>
            <person name="Copeland A."/>
            <person name="Barry K.W."/>
            <person name="Cichocki N."/>
            <person name="Veneault-Fourrey C."/>
            <person name="LaButti K."/>
            <person name="Lindquist E.A."/>
            <person name="Lipzen A."/>
            <person name="Lundell T."/>
            <person name="Morin E."/>
            <person name="Murat C."/>
            <person name="Sun H."/>
            <person name="Tunlid A."/>
            <person name="Henrissat B."/>
            <person name="Grigoriev I.V."/>
            <person name="Hibbett D.S."/>
            <person name="Martin F."/>
            <person name="Nordberg H.P."/>
            <person name="Cantor M.N."/>
            <person name="Hua S.X."/>
        </authorList>
    </citation>
    <scope>NUCLEOTIDE SEQUENCE [LARGE SCALE GENOMIC DNA]</scope>
    <source>
        <strain evidence="6 7">MAFF 305830</strain>
    </source>
</reference>
<evidence type="ECO:0000313" key="6">
    <source>
        <dbReference type="EMBL" id="KIM26482.1"/>
    </source>
</evidence>
<keyword evidence="2 4" id="KW-0863">Zinc-finger</keyword>
<dbReference type="OrthoDB" id="3271000at2759"/>
<proteinExistence type="predicted"/>
<evidence type="ECO:0000256" key="3">
    <source>
        <dbReference type="ARBA" id="ARBA00022833"/>
    </source>
</evidence>
<evidence type="ECO:0000256" key="4">
    <source>
        <dbReference type="PROSITE-ProRule" id="PRU00134"/>
    </source>
</evidence>
<keyword evidence="1" id="KW-0479">Metal-binding</keyword>
<dbReference type="STRING" id="933852.A0A0C2XBD9"/>
<feature type="domain" description="MYND-type" evidence="5">
    <location>
        <begin position="112"/>
        <end position="156"/>
    </location>
</feature>
<dbReference type="Pfam" id="PF14737">
    <property type="entry name" value="DUF4470"/>
    <property type="match status" value="1"/>
</dbReference>
<dbReference type="HOGENOM" id="CLU_018400_1_0_1"/>
<evidence type="ECO:0000313" key="7">
    <source>
        <dbReference type="Proteomes" id="UP000054097"/>
    </source>
</evidence>
<protein>
    <recommendedName>
        <fullName evidence="5">MYND-type domain-containing protein</fullName>
    </recommendedName>
</protein>
<gene>
    <name evidence="6" type="ORF">M408DRAFT_25436</name>
</gene>
<dbReference type="Gene3D" id="6.10.140.2220">
    <property type="match status" value="1"/>
</dbReference>
<name>A0A0C2XBD9_SERVB</name>
<evidence type="ECO:0000256" key="2">
    <source>
        <dbReference type="ARBA" id="ARBA00022771"/>
    </source>
</evidence>